<gene>
    <name evidence="1" type="ORF">GCM10008959_05450</name>
</gene>
<sequence>MDGMNPNPTAPHRFEADTWAVMGLVSREDGTPVTLADYEVLWEGLMQSCEAHGLRFSGRAVPVDFNALTPEAVMELLDPHQYGVEDLLR</sequence>
<keyword evidence="2" id="KW-1185">Reference proteome</keyword>
<name>A0ABQ2RQ75_9DEIO</name>
<evidence type="ECO:0000313" key="1">
    <source>
        <dbReference type="EMBL" id="GGR47245.1"/>
    </source>
</evidence>
<dbReference type="Proteomes" id="UP000634308">
    <property type="component" value="Unassembled WGS sequence"/>
</dbReference>
<organism evidence="1 2">
    <name type="scientific">Deinococcus seoulensis</name>
    <dbReference type="NCBI Taxonomy" id="1837379"/>
    <lineage>
        <taxon>Bacteria</taxon>
        <taxon>Thermotogati</taxon>
        <taxon>Deinococcota</taxon>
        <taxon>Deinococci</taxon>
        <taxon>Deinococcales</taxon>
        <taxon>Deinococcaceae</taxon>
        <taxon>Deinococcus</taxon>
    </lineage>
</organism>
<evidence type="ECO:0000313" key="2">
    <source>
        <dbReference type="Proteomes" id="UP000634308"/>
    </source>
</evidence>
<comment type="caution">
    <text evidence="1">The sequence shown here is derived from an EMBL/GenBank/DDBJ whole genome shotgun (WGS) entry which is preliminary data.</text>
</comment>
<accession>A0ABQ2RQ75</accession>
<reference evidence="2" key="1">
    <citation type="journal article" date="2019" name="Int. J. Syst. Evol. Microbiol.">
        <title>The Global Catalogue of Microorganisms (GCM) 10K type strain sequencing project: providing services to taxonomists for standard genome sequencing and annotation.</title>
        <authorList>
            <consortium name="The Broad Institute Genomics Platform"/>
            <consortium name="The Broad Institute Genome Sequencing Center for Infectious Disease"/>
            <person name="Wu L."/>
            <person name="Ma J."/>
        </authorList>
    </citation>
    <scope>NUCLEOTIDE SEQUENCE [LARGE SCALE GENOMIC DNA]</scope>
    <source>
        <strain evidence="2">JCM 31404</strain>
    </source>
</reference>
<protein>
    <submittedName>
        <fullName evidence="1">Uncharacterized protein</fullName>
    </submittedName>
</protein>
<proteinExistence type="predicted"/>
<dbReference type="EMBL" id="BMQM01000002">
    <property type="protein sequence ID" value="GGR47245.1"/>
    <property type="molecule type" value="Genomic_DNA"/>
</dbReference>